<dbReference type="InterPro" id="IPR008183">
    <property type="entry name" value="Aldose_1/G6P_1-epimerase"/>
</dbReference>
<dbReference type="Gene3D" id="2.70.98.10">
    <property type="match status" value="1"/>
</dbReference>
<reference evidence="1 2" key="1">
    <citation type="journal article" date="2015" name="Genome Announc.">
        <title>Expanding the biotechnology potential of lactobacilli through comparative genomics of 213 strains and associated genera.</title>
        <authorList>
            <person name="Sun Z."/>
            <person name="Harris H.M."/>
            <person name="McCann A."/>
            <person name="Guo C."/>
            <person name="Argimon S."/>
            <person name="Zhang W."/>
            <person name="Yang X."/>
            <person name="Jeffery I.B."/>
            <person name="Cooney J.C."/>
            <person name="Kagawa T.F."/>
            <person name="Liu W."/>
            <person name="Song Y."/>
            <person name="Salvetti E."/>
            <person name="Wrobel A."/>
            <person name="Rasinkangas P."/>
            <person name="Parkhill J."/>
            <person name="Rea M.C."/>
            <person name="O'Sullivan O."/>
            <person name="Ritari J."/>
            <person name="Douillard F.P."/>
            <person name="Paul Ross R."/>
            <person name="Yang R."/>
            <person name="Briner A.E."/>
            <person name="Felis G.E."/>
            <person name="de Vos W.M."/>
            <person name="Barrangou R."/>
            <person name="Klaenhammer T.R."/>
            <person name="Caufield P.W."/>
            <person name="Cui Y."/>
            <person name="Zhang H."/>
            <person name="O'Toole P.W."/>
        </authorList>
    </citation>
    <scope>NUCLEOTIDE SEQUENCE [LARGE SCALE GENOMIC DNA]</scope>
    <source>
        <strain evidence="1 2">DSM 15946</strain>
    </source>
</reference>
<accession>A0A0R1U9G3</accession>
<proteinExistence type="predicted"/>
<dbReference type="SUPFAM" id="SSF74650">
    <property type="entry name" value="Galactose mutarotase-like"/>
    <property type="match status" value="1"/>
</dbReference>
<protein>
    <submittedName>
        <fullName evidence="1">Aldose 1-epimerase</fullName>
    </submittedName>
</protein>
<evidence type="ECO:0000313" key="1">
    <source>
        <dbReference type="EMBL" id="KRL87843.1"/>
    </source>
</evidence>
<dbReference type="GO" id="GO:0030246">
    <property type="term" value="F:carbohydrate binding"/>
    <property type="evidence" value="ECO:0007669"/>
    <property type="project" value="InterPro"/>
</dbReference>
<dbReference type="GO" id="GO:0016853">
    <property type="term" value="F:isomerase activity"/>
    <property type="evidence" value="ECO:0007669"/>
    <property type="project" value="InterPro"/>
</dbReference>
<dbReference type="InterPro" id="IPR037481">
    <property type="entry name" value="LacX"/>
</dbReference>
<dbReference type="PANTHER" id="PTHR11122">
    <property type="entry name" value="APOSPORY-ASSOCIATED PROTEIN C-RELATED"/>
    <property type="match status" value="1"/>
</dbReference>
<dbReference type="EMBL" id="AZFK01000087">
    <property type="protein sequence ID" value="KRL87843.1"/>
    <property type="molecule type" value="Genomic_DNA"/>
</dbReference>
<comment type="caution">
    <text evidence="1">The sequence shown here is derived from an EMBL/GenBank/DDBJ whole genome shotgun (WGS) entry which is preliminary data.</text>
</comment>
<dbReference type="Proteomes" id="UP000050816">
    <property type="component" value="Unassembled WGS sequence"/>
</dbReference>
<organism evidence="1 2">
    <name type="scientific">Limosilactobacillus ingluviei DSM 15946</name>
    <dbReference type="NCBI Taxonomy" id="1423760"/>
    <lineage>
        <taxon>Bacteria</taxon>
        <taxon>Bacillati</taxon>
        <taxon>Bacillota</taxon>
        <taxon>Bacilli</taxon>
        <taxon>Lactobacillales</taxon>
        <taxon>Lactobacillaceae</taxon>
        <taxon>Limosilactobacillus</taxon>
    </lineage>
</organism>
<evidence type="ECO:0000313" key="2">
    <source>
        <dbReference type="Proteomes" id="UP000050816"/>
    </source>
</evidence>
<dbReference type="CDD" id="cd09024">
    <property type="entry name" value="Aldose_epim_lacX"/>
    <property type="match status" value="1"/>
</dbReference>
<dbReference type="InterPro" id="IPR011013">
    <property type="entry name" value="Gal_mutarotase_sf_dom"/>
</dbReference>
<name>A0A0R1U9G3_9LACO</name>
<dbReference type="GO" id="GO:0005975">
    <property type="term" value="P:carbohydrate metabolic process"/>
    <property type="evidence" value="ECO:0007669"/>
    <property type="project" value="InterPro"/>
</dbReference>
<dbReference type="Pfam" id="PF01263">
    <property type="entry name" value="Aldose_epim"/>
    <property type="match status" value="1"/>
</dbReference>
<dbReference type="PANTHER" id="PTHR11122:SF13">
    <property type="entry name" value="GLUCOSE-6-PHOSPHATE 1-EPIMERASE"/>
    <property type="match status" value="1"/>
</dbReference>
<dbReference type="RefSeq" id="WP_056955602.1">
    <property type="nucleotide sequence ID" value="NZ_AZFK01000087.1"/>
</dbReference>
<sequence length="290" mass="32596">MIELKNEQLKVQINPLGAEVHSVQYQGREYLWQGDSASWGRQAPNLFPIVGRLKDNVYCYKEQEYTLTQHGFVRDMVFTVLSQTATQVCLQLQSNSTTRQRYPFEFDFRVTYQLQARQLQVRYAVKNPSEKATMLYSLGAHPGFRVPLTTAGEFETTYVSVSPAQVYGQVHLVGPHSDLAHLDRLDFTKAMALRHDLFVNDALILATAGQPTTVTLTEQASGHGLQVINHDAPYVALWSAYPAQGDFVCVESWWGLADSLTSDGQLVNKAAILRLAPGLTNHHQYEVAFF</sequence>
<gene>
    <name evidence="1" type="ORF">FC43_GL000949</name>
</gene>
<dbReference type="PATRIC" id="fig|1423760.3.peg.980"/>
<dbReference type="InterPro" id="IPR014718">
    <property type="entry name" value="GH-type_carb-bd"/>
</dbReference>
<dbReference type="AlphaFoldDB" id="A0A0R1U9G3"/>